<keyword evidence="6 13" id="KW-0347">Helicase</keyword>
<evidence type="ECO:0000256" key="8">
    <source>
        <dbReference type="ARBA" id="ARBA00023125"/>
    </source>
</evidence>
<evidence type="ECO:0000256" key="7">
    <source>
        <dbReference type="ARBA" id="ARBA00022840"/>
    </source>
</evidence>
<comment type="caution">
    <text evidence="13">The sequence shown here is derived from an EMBL/GenBank/DDBJ whole genome shotgun (WGS) entry which is preliminary data.</text>
</comment>
<evidence type="ECO:0000313" key="13">
    <source>
        <dbReference type="EMBL" id="TKI03555.1"/>
    </source>
</evidence>
<dbReference type="EC" id="5.6.2.3" evidence="10"/>
<dbReference type="Pfam" id="PF03796">
    <property type="entry name" value="DnaB_C"/>
    <property type="match status" value="1"/>
</dbReference>
<dbReference type="SMART" id="SM00382">
    <property type="entry name" value="AAA"/>
    <property type="match status" value="1"/>
</dbReference>
<keyword evidence="7" id="KW-0067">ATP-binding</keyword>
<evidence type="ECO:0000256" key="4">
    <source>
        <dbReference type="ARBA" id="ARBA00022741"/>
    </source>
</evidence>
<protein>
    <recommendedName>
        <fullName evidence="10">DNA 5'-3' helicase</fullName>
        <ecNumber evidence="10">5.6.2.3</ecNumber>
    </recommendedName>
</protein>
<dbReference type="InterPro" id="IPR016136">
    <property type="entry name" value="DNA_helicase_N/primase_C"/>
</dbReference>
<dbReference type="Pfam" id="PF00772">
    <property type="entry name" value="DnaB"/>
    <property type="match status" value="1"/>
</dbReference>
<keyword evidence="5" id="KW-0378">Hydrolase</keyword>
<evidence type="ECO:0000259" key="12">
    <source>
        <dbReference type="PROSITE" id="PS51199"/>
    </source>
</evidence>
<dbReference type="InterPro" id="IPR007693">
    <property type="entry name" value="DNA_helicase_DnaB-like_N"/>
</dbReference>
<dbReference type="CDD" id="cd00984">
    <property type="entry name" value="DnaB_C"/>
    <property type="match status" value="1"/>
</dbReference>
<dbReference type="PANTHER" id="PTHR30153">
    <property type="entry name" value="REPLICATIVE DNA HELICASE DNAB"/>
    <property type="match status" value="1"/>
</dbReference>
<feature type="domain" description="SF4 helicase" evidence="12">
    <location>
        <begin position="165"/>
        <end position="428"/>
    </location>
</feature>
<dbReference type="Proteomes" id="UP000305202">
    <property type="component" value="Unassembled WGS sequence"/>
</dbReference>
<proteinExistence type="inferred from homology"/>
<dbReference type="EMBL" id="SZPQ01000041">
    <property type="protein sequence ID" value="TKI03555.1"/>
    <property type="molecule type" value="Genomic_DNA"/>
</dbReference>
<evidence type="ECO:0000256" key="3">
    <source>
        <dbReference type="ARBA" id="ARBA00022705"/>
    </source>
</evidence>
<dbReference type="InterPro" id="IPR003593">
    <property type="entry name" value="AAA+_ATPase"/>
</dbReference>
<reference evidence="13 14" key="1">
    <citation type="submission" date="2019-04" db="EMBL/GenBank/DDBJ databases">
        <authorList>
            <person name="Li M."/>
            <person name="Gao C."/>
        </authorList>
    </citation>
    <scope>NUCLEOTIDE SEQUENCE [LARGE SCALE GENOMIC DNA]</scope>
    <source>
        <strain evidence="13 14">BGMRC 2031</strain>
    </source>
</reference>
<accession>A0ABY2SI95</accession>
<dbReference type="Gene3D" id="1.10.860.10">
    <property type="entry name" value="DNAb Helicase, Chain A"/>
    <property type="match status" value="1"/>
</dbReference>
<dbReference type="GO" id="GO:0004386">
    <property type="term" value="F:helicase activity"/>
    <property type="evidence" value="ECO:0007669"/>
    <property type="project" value="UniProtKB-KW"/>
</dbReference>
<dbReference type="SUPFAM" id="SSF48024">
    <property type="entry name" value="N-terminal domain of DnaB helicase"/>
    <property type="match status" value="1"/>
</dbReference>
<dbReference type="Gene3D" id="3.40.50.300">
    <property type="entry name" value="P-loop containing nucleotide triphosphate hydrolases"/>
    <property type="match status" value="1"/>
</dbReference>
<keyword evidence="14" id="KW-1185">Reference proteome</keyword>
<evidence type="ECO:0000256" key="2">
    <source>
        <dbReference type="ARBA" id="ARBA00022515"/>
    </source>
</evidence>
<comment type="catalytic activity">
    <reaction evidence="11">
        <text>ATP + H2O = ADP + phosphate + H(+)</text>
        <dbReference type="Rhea" id="RHEA:13065"/>
        <dbReference type="ChEBI" id="CHEBI:15377"/>
        <dbReference type="ChEBI" id="CHEBI:15378"/>
        <dbReference type="ChEBI" id="CHEBI:30616"/>
        <dbReference type="ChEBI" id="CHEBI:43474"/>
        <dbReference type="ChEBI" id="CHEBI:456216"/>
        <dbReference type="EC" id="5.6.2.3"/>
    </reaction>
</comment>
<dbReference type="PROSITE" id="PS51199">
    <property type="entry name" value="SF4_HELICASE"/>
    <property type="match status" value="1"/>
</dbReference>
<dbReference type="RefSeq" id="WP_136992295.1">
    <property type="nucleotide sequence ID" value="NZ_SZPQ01000041.1"/>
</dbReference>
<dbReference type="InterPro" id="IPR007694">
    <property type="entry name" value="DNA_helicase_DnaB-like_C"/>
</dbReference>
<evidence type="ECO:0000256" key="5">
    <source>
        <dbReference type="ARBA" id="ARBA00022801"/>
    </source>
</evidence>
<comment type="similarity">
    <text evidence="1">Belongs to the helicase family. DnaB subfamily.</text>
</comment>
<evidence type="ECO:0000256" key="6">
    <source>
        <dbReference type="ARBA" id="ARBA00022806"/>
    </source>
</evidence>
<evidence type="ECO:0000256" key="10">
    <source>
        <dbReference type="ARBA" id="ARBA00044969"/>
    </source>
</evidence>
<dbReference type="InterPro" id="IPR027417">
    <property type="entry name" value="P-loop_NTPase"/>
</dbReference>
<dbReference type="SUPFAM" id="SSF52540">
    <property type="entry name" value="P-loop containing nucleoside triphosphate hydrolases"/>
    <property type="match status" value="1"/>
</dbReference>
<keyword evidence="9" id="KW-0413">Isomerase</keyword>
<keyword evidence="2" id="KW-0639">Primosome</keyword>
<keyword evidence="3" id="KW-0235">DNA replication</keyword>
<gene>
    <name evidence="13" type="ORF">FCN80_20975</name>
</gene>
<sequence>MDSYEFEELLVGSMLAIGDHVHSREIAAKLPPEAIENFHLRKMYEVIVSLLGKTEAIDPFTVRDGVPEGTKAFVLEVSKRASMANNIRVWAKRVRQCWMVRKGLTDLKVAMSLLESASPDNLNERLAEVSGTLAKIQFETNEKLPRRVADMIPDYLNVLDKRMAGATSGLYLRTGIEPMDEKYGGFDRTDLIIIAGRPGMGKTELAINIANSIGRDKGRGLIISLEMSDLQVVERHIADRSGIPIGVLRQPLNMQEEEYAMLTAATGTLLDEENYVLSGSFNVDEIIAHAERMVMDTGLGFLAIDYLGLIPKPKAERPDLAIAEITRKLKQFCLRNKVPVILLSQLNRGLESRGEKRPNMADLRESGAIEQDADVIIFPYRDEVYNENSNMRGIAEIIIGKYRSGKPQTFYMGWRNGHFKNIDQQEAARRFAENENHHSGKTDWR</sequence>
<evidence type="ECO:0000256" key="11">
    <source>
        <dbReference type="ARBA" id="ARBA00048954"/>
    </source>
</evidence>
<evidence type="ECO:0000313" key="14">
    <source>
        <dbReference type="Proteomes" id="UP000305202"/>
    </source>
</evidence>
<keyword evidence="4" id="KW-0547">Nucleotide-binding</keyword>
<dbReference type="PANTHER" id="PTHR30153:SF2">
    <property type="entry name" value="REPLICATIVE DNA HELICASE"/>
    <property type="match status" value="1"/>
</dbReference>
<evidence type="ECO:0000256" key="9">
    <source>
        <dbReference type="ARBA" id="ARBA00023235"/>
    </source>
</evidence>
<evidence type="ECO:0000256" key="1">
    <source>
        <dbReference type="ARBA" id="ARBA00008428"/>
    </source>
</evidence>
<dbReference type="InterPro" id="IPR036185">
    <property type="entry name" value="DNA_heli_DnaB-like_N_sf"/>
</dbReference>
<keyword evidence="8" id="KW-0238">DNA-binding</keyword>
<name>A0ABY2SI95_9HYPH</name>
<organism evidence="13 14">
    <name type="scientific">Martelella alba</name>
    <dbReference type="NCBI Taxonomy" id="2590451"/>
    <lineage>
        <taxon>Bacteria</taxon>
        <taxon>Pseudomonadati</taxon>
        <taxon>Pseudomonadota</taxon>
        <taxon>Alphaproteobacteria</taxon>
        <taxon>Hyphomicrobiales</taxon>
        <taxon>Aurantimonadaceae</taxon>
        <taxon>Martelella</taxon>
    </lineage>
</organism>